<name>A0ABX5SKX7_9LACO</name>
<keyword evidence="3" id="KW-0479">Metal-binding</keyword>
<dbReference type="InterPro" id="IPR029068">
    <property type="entry name" value="Glyas_Bleomycin-R_OHBP_Dase"/>
</dbReference>
<dbReference type="Proteomes" id="UP000295756">
    <property type="component" value="Chromosome"/>
</dbReference>
<dbReference type="InterPro" id="IPR000486">
    <property type="entry name" value="Xdiol_ring_cleave_dOase_1/2"/>
</dbReference>
<dbReference type="Pfam" id="PF00903">
    <property type="entry name" value="Glyoxalase"/>
    <property type="match status" value="1"/>
</dbReference>
<dbReference type="EMBL" id="CP037939">
    <property type="protein sequence ID" value="QBR46835.1"/>
    <property type="molecule type" value="Genomic_DNA"/>
</dbReference>
<sequence length="276" mass="31550">MLNITYNIQHLTLRADNEPAMRTFYRDILGLIESQETHQVYSYAFTKSDAPFLTLQFDGHKNTQSHQGLYHFALLFPDTASLASIIERLLLIEYPLGAGDHDVSEAFYLNDPNGNGIELYHDRPKELWQWDNDLVQMGTKDVDAQALLQQKQTDWSGFPAKMAIGHLHFVGNNLTRGDAFFIDALKMALTSTVGDSAHFYSHNHYHHHHAYNTWLGPDATLRQAHDTGLLNWTVSVDHTYFNLLKTNLIDQNIAPVANELWLTDPFGSQLIIRRMD</sequence>
<dbReference type="PANTHER" id="PTHR43279">
    <property type="entry name" value="CATECHOL-2,3-DIOXYGENASE"/>
    <property type="match status" value="1"/>
</dbReference>
<keyword evidence="11" id="KW-1185">Reference proteome</keyword>
<dbReference type="RefSeq" id="WP_013102938.1">
    <property type="nucleotide sequence ID" value="NZ_CP037939.1"/>
</dbReference>
<dbReference type="SUPFAM" id="SSF54593">
    <property type="entry name" value="Glyoxalase/Bleomycin resistance protein/Dihydroxybiphenyl dioxygenase"/>
    <property type="match status" value="2"/>
</dbReference>
<proteinExistence type="inferred from homology"/>
<evidence type="ECO:0000256" key="7">
    <source>
        <dbReference type="ARBA" id="ARBA00023004"/>
    </source>
</evidence>
<keyword evidence="7 8" id="KW-0408">Iron</keyword>
<evidence type="ECO:0000256" key="6">
    <source>
        <dbReference type="ARBA" id="ARBA00023002"/>
    </source>
</evidence>
<reference evidence="10 11" key="1">
    <citation type="submission" date="2019-03" db="EMBL/GenBank/DDBJ databases">
        <title>Complete Genome Sequence of Leuconostoc kimchii strain NKJ218 Isolated from Homemade Kimchi.</title>
        <authorList>
            <person name="Jung J.Y."/>
            <person name="Jin H.M."/>
            <person name="Jung J.-W."/>
            <person name="Lee S.-Y."/>
            <person name="Ryu B.-G."/>
            <person name="Han S.-S."/>
            <person name="Kang H.K."/>
            <person name="Choi H.W."/>
            <person name="Chung E.J."/>
            <person name="Choi K.-M."/>
        </authorList>
    </citation>
    <scope>NUCLEOTIDE SEQUENCE [LARGE SCALE GENOMIC DNA]</scope>
    <source>
        <strain evidence="10 11">NKJ218</strain>
    </source>
</reference>
<accession>A0ABX5SKX7</accession>
<gene>
    <name evidence="10" type="ORF">EW139_01310</name>
</gene>
<dbReference type="Gene3D" id="3.10.180.10">
    <property type="entry name" value="2,3-Dihydroxybiphenyl 1,2-Dioxygenase, domain 1"/>
    <property type="match status" value="2"/>
</dbReference>
<organism evidence="10 11">
    <name type="scientific">Leuconostoc kimchii</name>
    <dbReference type="NCBI Taxonomy" id="136609"/>
    <lineage>
        <taxon>Bacteria</taxon>
        <taxon>Bacillati</taxon>
        <taxon>Bacillota</taxon>
        <taxon>Bacilli</taxon>
        <taxon>Lactobacillales</taxon>
        <taxon>Lactobacillaceae</taxon>
        <taxon>Leuconostoc</taxon>
    </lineage>
</organism>
<evidence type="ECO:0000256" key="4">
    <source>
        <dbReference type="ARBA" id="ARBA00022797"/>
    </source>
</evidence>
<evidence type="ECO:0000256" key="1">
    <source>
        <dbReference type="ARBA" id="ARBA00001954"/>
    </source>
</evidence>
<dbReference type="PROSITE" id="PS51819">
    <property type="entry name" value="VOC"/>
    <property type="match status" value="1"/>
</dbReference>
<evidence type="ECO:0000259" key="9">
    <source>
        <dbReference type="PROSITE" id="PS51819"/>
    </source>
</evidence>
<keyword evidence="6 8" id="KW-0560">Oxidoreductase</keyword>
<evidence type="ECO:0000256" key="2">
    <source>
        <dbReference type="ARBA" id="ARBA00008784"/>
    </source>
</evidence>
<evidence type="ECO:0000256" key="8">
    <source>
        <dbReference type="RuleBase" id="RU000683"/>
    </source>
</evidence>
<evidence type="ECO:0000256" key="5">
    <source>
        <dbReference type="ARBA" id="ARBA00022964"/>
    </source>
</evidence>
<protein>
    <recommendedName>
        <fullName evidence="9">VOC domain-containing protein</fullName>
    </recommendedName>
</protein>
<evidence type="ECO:0000313" key="10">
    <source>
        <dbReference type="EMBL" id="QBR46835.1"/>
    </source>
</evidence>
<dbReference type="PANTHER" id="PTHR43279:SF1">
    <property type="entry name" value="CATECHOL-2,3-DIOXYGENASE"/>
    <property type="match status" value="1"/>
</dbReference>
<feature type="domain" description="VOC" evidence="9">
    <location>
        <begin position="7"/>
        <end position="122"/>
    </location>
</feature>
<comment type="cofactor">
    <cofactor evidence="1 8">
        <name>Fe(2+)</name>
        <dbReference type="ChEBI" id="CHEBI:29033"/>
    </cofactor>
</comment>
<keyword evidence="4 8" id="KW-0058">Aromatic hydrocarbons catabolism</keyword>
<dbReference type="InterPro" id="IPR004360">
    <property type="entry name" value="Glyas_Fos-R_dOase_dom"/>
</dbReference>
<evidence type="ECO:0000313" key="11">
    <source>
        <dbReference type="Proteomes" id="UP000295756"/>
    </source>
</evidence>
<dbReference type="InterPro" id="IPR037523">
    <property type="entry name" value="VOC_core"/>
</dbReference>
<keyword evidence="5 8" id="KW-0223">Dioxygenase</keyword>
<comment type="similarity">
    <text evidence="2 8">Belongs to the extradiol ring-cleavage dioxygenase family.</text>
</comment>
<dbReference type="PROSITE" id="PS00082">
    <property type="entry name" value="EXTRADIOL_DIOXYGENAS"/>
    <property type="match status" value="1"/>
</dbReference>
<evidence type="ECO:0000256" key="3">
    <source>
        <dbReference type="ARBA" id="ARBA00022723"/>
    </source>
</evidence>